<protein>
    <submittedName>
        <fullName evidence="1">Uncharacterized protein</fullName>
    </submittedName>
</protein>
<gene>
    <name evidence="1" type="ORF">METZ01_LOCUS432784</name>
</gene>
<proteinExistence type="predicted"/>
<accession>A0A382Y9Y9</accession>
<dbReference type="AlphaFoldDB" id="A0A382Y9Y9"/>
<reference evidence="1" key="1">
    <citation type="submission" date="2018-05" db="EMBL/GenBank/DDBJ databases">
        <authorList>
            <person name="Lanie J.A."/>
            <person name="Ng W.-L."/>
            <person name="Kazmierczak K.M."/>
            <person name="Andrzejewski T.M."/>
            <person name="Davidsen T.M."/>
            <person name="Wayne K.J."/>
            <person name="Tettelin H."/>
            <person name="Glass J.I."/>
            <person name="Rusch D."/>
            <person name="Podicherti R."/>
            <person name="Tsui H.-C.T."/>
            <person name="Winkler M.E."/>
        </authorList>
    </citation>
    <scope>NUCLEOTIDE SEQUENCE</scope>
</reference>
<organism evidence="1">
    <name type="scientific">marine metagenome</name>
    <dbReference type="NCBI Taxonomy" id="408172"/>
    <lineage>
        <taxon>unclassified sequences</taxon>
        <taxon>metagenomes</taxon>
        <taxon>ecological metagenomes</taxon>
    </lineage>
</organism>
<feature type="non-terminal residue" evidence="1">
    <location>
        <position position="265"/>
    </location>
</feature>
<dbReference type="EMBL" id="UINC01174019">
    <property type="protein sequence ID" value="SVD79930.1"/>
    <property type="molecule type" value="Genomic_DNA"/>
</dbReference>
<name>A0A382Y9Y9_9ZZZZ</name>
<sequence length="265" mass="29113">MDRLELAVNYASPRPGDFMQDGVTFGRRPKLPGDVLLNEAGGFAGVARWGMARREPVWKGLRIVDSAKDSGGGLGFVRAGMTLRSPTFTNLNGDAHYLLRGKGKAVAVVDSHRLIQGPLHRNASIDVGRPGQLAWASQDLDKRGQTYLGHRIHVEFTPTTGDDFEVLMIDLSTDSGARNEVMSYLNNPPTPLYAGTEKLGPTPSREKYVDLIASNMKLATSKLSDGFDSNPEDVEWARLADWLVRRKDELGLGLSLQVENFLARH</sequence>
<evidence type="ECO:0000313" key="1">
    <source>
        <dbReference type="EMBL" id="SVD79930.1"/>
    </source>
</evidence>